<keyword evidence="6" id="KW-1185">Reference proteome</keyword>
<dbReference type="Pfam" id="PF07729">
    <property type="entry name" value="FCD"/>
    <property type="match status" value="1"/>
</dbReference>
<evidence type="ECO:0000256" key="2">
    <source>
        <dbReference type="ARBA" id="ARBA00023125"/>
    </source>
</evidence>
<dbReference type="PRINTS" id="PR00035">
    <property type="entry name" value="HTHGNTR"/>
</dbReference>
<dbReference type="Gene3D" id="1.10.10.10">
    <property type="entry name" value="Winged helix-like DNA-binding domain superfamily/Winged helix DNA-binding domain"/>
    <property type="match status" value="1"/>
</dbReference>
<dbReference type="Gene3D" id="1.20.120.530">
    <property type="entry name" value="GntR ligand-binding domain-like"/>
    <property type="match status" value="1"/>
</dbReference>
<feature type="domain" description="HTH gntR-type" evidence="4">
    <location>
        <begin position="13"/>
        <end position="80"/>
    </location>
</feature>
<gene>
    <name evidence="5" type="ORF">OG288_01610</name>
</gene>
<dbReference type="EMBL" id="CP108133">
    <property type="protein sequence ID" value="WTP47121.1"/>
    <property type="molecule type" value="Genomic_DNA"/>
</dbReference>
<evidence type="ECO:0000259" key="4">
    <source>
        <dbReference type="PROSITE" id="PS50949"/>
    </source>
</evidence>
<dbReference type="InterPro" id="IPR036390">
    <property type="entry name" value="WH_DNA-bd_sf"/>
</dbReference>
<dbReference type="InterPro" id="IPR011711">
    <property type="entry name" value="GntR_C"/>
</dbReference>
<dbReference type="PANTHER" id="PTHR43537">
    <property type="entry name" value="TRANSCRIPTIONAL REGULATOR, GNTR FAMILY"/>
    <property type="match status" value="1"/>
</dbReference>
<evidence type="ECO:0000256" key="3">
    <source>
        <dbReference type="ARBA" id="ARBA00023163"/>
    </source>
</evidence>
<dbReference type="SMART" id="SM00895">
    <property type="entry name" value="FCD"/>
    <property type="match status" value="1"/>
</dbReference>
<proteinExistence type="predicted"/>
<evidence type="ECO:0000313" key="5">
    <source>
        <dbReference type="EMBL" id="WTP47121.1"/>
    </source>
</evidence>
<organism evidence="5 6">
    <name type="scientific">Streptomyces tauricus</name>
    <dbReference type="NCBI Taxonomy" id="68274"/>
    <lineage>
        <taxon>Bacteria</taxon>
        <taxon>Bacillati</taxon>
        <taxon>Actinomycetota</taxon>
        <taxon>Actinomycetes</taxon>
        <taxon>Kitasatosporales</taxon>
        <taxon>Streptomycetaceae</taxon>
        <taxon>Streptomyces</taxon>
        <taxon>Streptomyces aurantiacus group</taxon>
    </lineage>
</organism>
<dbReference type="PROSITE" id="PS50949">
    <property type="entry name" value="HTH_GNTR"/>
    <property type="match status" value="1"/>
</dbReference>
<protein>
    <submittedName>
        <fullName evidence="5">GntR family transcriptional regulator</fullName>
    </submittedName>
</protein>
<keyword evidence="3" id="KW-0804">Transcription</keyword>
<dbReference type="PANTHER" id="PTHR43537:SF45">
    <property type="entry name" value="GNTR FAMILY REGULATORY PROTEIN"/>
    <property type="match status" value="1"/>
</dbReference>
<evidence type="ECO:0000313" key="6">
    <source>
        <dbReference type="Proteomes" id="UP001432166"/>
    </source>
</evidence>
<evidence type="ECO:0000256" key="1">
    <source>
        <dbReference type="ARBA" id="ARBA00023015"/>
    </source>
</evidence>
<dbReference type="InterPro" id="IPR036388">
    <property type="entry name" value="WH-like_DNA-bd_sf"/>
</dbReference>
<dbReference type="SUPFAM" id="SSF48008">
    <property type="entry name" value="GntR ligand-binding domain-like"/>
    <property type="match status" value="1"/>
</dbReference>
<dbReference type="CDD" id="cd07377">
    <property type="entry name" value="WHTH_GntR"/>
    <property type="match status" value="1"/>
</dbReference>
<dbReference type="SMART" id="SM00345">
    <property type="entry name" value="HTH_GNTR"/>
    <property type="match status" value="1"/>
</dbReference>
<keyword evidence="2" id="KW-0238">DNA-binding</keyword>
<sequence length="239" mass="26391">MVKSAGPTAEPRGSLRQHVYDTLRRRIVEAELRPGQRLVERDLATELEVSRIPLREALRLLAADGLVLLVPHRGALVAPFTPADVRDLFDVRESLESLAARLAAERTDRAGLLRLAARLDSARAATRDGDRDAIAAANSGFHNDIVELADNPLLTGLMRPLEARTHWLFRLTAQRDPAQQCSEHEELYEAIAAGHGDRAASLAHDHITAGRQVSVALAAEWTDPEIDPEAVAARRRRRR</sequence>
<name>A0ABZ1J664_9ACTN</name>
<dbReference type="InterPro" id="IPR008920">
    <property type="entry name" value="TF_FadR/GntR_C"/>
</dbReference>
<reference evidence="5" key="1">
    <citation type="submission" date="2022-10" db="EMBL/GenBank/DDBJ databases">
        <title>The complete genomes of actinobacterial strains from the NBC collection.</title>
        <authorList>
            <person name="Joergensen T.S."/>
            <person name="Alvarez Arevalo M."/>
            <person name="Sterndorff E.B."/>
            <person name="Faurdal D."/>
            <person name="Vuksanovic O."/>
            <person name="Mourched A.-S."/>
            <person name="Charusanti P."/>
            <person name="Shaw S."/>
            <person name="Blin K."/>
            <person name="Weber T."/>
        </authorList>
    </citation>
    <scope>NUCLEOTIDE SEQUENCE</scope>
    <source>
        <strain evidence="5">NBC_00189</strain>
    </source>
</reference>
<dbReference type="Pfam" id="PF00392">
    <property type="entry name" value="GntR"/>
    <property type="match status" value="1"/>
</dbReference>
<accession>A0ABZ1J664</accession>
<dbReference type="SUPFAM" id="SSF46785">
    <property type="entry name" value="Winged helix' DNA-binding domain"/>
    <property type="match status" value="1"/>
</dbReference>
<dbReference type="RefSeq" id="WP_265651510.1">
    <property type="nucleotide sequence ID" value="NZ_CP108133.1"/>
</dbReference>
<keyword evidence="1" id="KW-0805">Transcription regulation</keyword>
<dbReference type="InterPro" id="IPR000524">
    <property type="entry name" value="Tscrpt_reg_HTH_GntR"/>
</dbReference>
<dbReference type="Proteomes" id="UP001432166">
    <property type="component" value="Chromosome"/>
</dbReference>